<organism evidence="2 3">
    <name type="scientific">Rhizophagus clarus</name>
    <dbReference type="NCBI Taxonomy" id="94130"/>
    <lineage>
        <taxon>Eukaryota</taxon>
        <taxon>Fungi</taxon>
        <taxon>Fungi incertae sedis</taxon>
        <taxon>Mucoromycota</taxon>
        <taxon>Glomeromycotina</taxon>
        <taxon>Glomeromycetes</taxon>
        <taxon>Glomerales</taxon>
        <taxon>Glomeraceae</taxon>
        <taxon>Rhizophagus</taxon>
    </lineage>
</organism>
<protein>
    <submittedName>
        <fullName evidence="2">Uncharacterized protein</fullName>
    </submittedName>
</protein>
<evidence type="ECO:0000313" key="2">
    <source>
        <dbReference type="EMBL" id="GES99525.1"/>
    </source>
</evidence>
<comment type="caution">
    <text evidence="2">The sequence shown here is derived from an EMBL/GenBank/DDBJ whole genome shotgun (WGS) entry which is preliminary data.</text>
</comment>
<keyword evidence="1" id="KW-1133">Transmembrane helix</keyword>
<dbReference type="OrthoDB" id="2326099at2759"/>
<evidence type="ECO:0000313" key="3">
    <source>
        <dbReference type="Proteomes" id="UP000615446"/>
    </source>
</evidence>
<dbReference type="Proteomes" id="UP000615446">
    <property type="component" value="Unassembled WGS sequence"/>
</dbReference>
<keyword evidence="1" id="KW-0812">Transmembrane</keyword>
<gene>
    <name evidence="2" type="ORF">RCL2_002602700</name>
</gene>
<dbReference type="EMBL" id="BLAL01000281">
    <property type="protein sequence ID" value="GES99525.1"/>
    <property type="molecule type" value="Genomic_DNA"/>
</dbReference>
<keyword evidence="1" id="KW-0472">Membrane</keyword>
<dbReference type="AlphaFoldDB" id="A0A8H3M833"/>
<name>A0A8H3M833_9GLOM</name>
<accession>A0A8H3M833</accession>
<feature type="transmembrane region" description="Helical" evidence="1">
    <location>
        <begin position="469"/>
        <end position="488"/>
    </location>
</feature>
<proteinExistence type="predicted"/>
<evidence type="ECO:0000256" key="1">
    <source>
        <dbReference type="SAM" id="Phobius"/>
    </source>
</evidence>
<sequence length="503" mass="60335">MYCTRNWINIKQNYHLTIILYYKYYLTQEYIMSRVEVYIIRLNKQVNKVNLITTLPKDVGIKKIDVGQGEDIWILDDNEVFYHWSTIRKEIVSMADKITDFAVGVDGTVAVINSYRNLYIRNINVWWGRLDERRYNGFYYSISICDSKTIFITTIFLDLIKGTYDSYTDTYKWEYVTFDNFHSFVQTSCASRDQSLWIIGPYGYISRYVNEHRQIPRSDISFRQLKALSEEYVIGVDYNNRLWEYSNGTWSLIRNDVKACIVLIIYLIFNDINEINNLNMKIDKIELPPFPNNVKIKKFDVSRGEDFWILTDANELYHWSTILKRMILMRGNVSDFSIGSDGTAVYLNENNEIYIRNFFIELWFKIDDDRYSHKTISLCDYNTIFTTNGYSDFIKGIYDEPTNTYNWQNVDASHYYYYVYCAHHDHSLWIKDHYNYVYKYINNNMRTPLTEIPFNHLKSSFRELCNWKVMLNMQLLIIMYFLLYIYMYNPRAYAANASYTKKV</sequence>
<reference evidence="2" key="1">
    <citation type="submission" date="2019-10" db="EMBL/GenBank/DDBJ databases">
        <title>Conservation and host-specific expression of non-tandemly repeated heterogenous ribosome RNA gene in arbuscular mycorrhizal fungi.</title>
        <authorList>
            <person name="Maeda T."/>
            <person name="Kobayashi Y."/>
            <person name="Nakagawa T."/>
            <person name="Ezawa T."/>
            <person name="Yamaguchi K."/>
            <person name="Bino T."/>
            <person name="Nishimoto Y."/>
            <person name="Shigenobu S."/>
            <person name="Kawaguchi M."/>
        </authorList>
    </citation>
    <scope>NUCLEOTIDE SEQUENCE</scope>
    <source>
        <strain evidence="2">HR1</strain>
    </source>
</reference>